<name>A0AAW0G5E0_9APHY</name>
<evidence type="ECO:0000256" key="1">
    <source>
        <dbReference type="SAM" id="MobiDB-lite"/>
    </source>
</evidence>
<protein>
    <submittedName>
        <fullName evidence="2">Uncharacterized protein</fullName>
    </submittedName>
</protein>
<keyword evidence="3" id="KW-1185">Reference proteome</keyword>
<dbReference type="EMBL" id="JASBNA010000016">
    <property type="protein sequence ID" value="KAK7686747.1"/>
    <property type="molecule type" value="Genomic_DNA"/>
</dbReference>
<feature type="compositionally biased region" description="Basic and acidic residues" evidence="1">
    <location>
        <begin position="97"/>
        <end position="110"/>
    </location>
</feature>
<evidence type="ECO:0000313" key="3">
    <source>
        <dbReference type="Proteomes" id="UP001385951"/>
    </source>
</evidence>
<evidence type="ECO:0000313" key="2">
    <source>
        <dbReference type="EMBL" id="KAK7686747.1"/>
    </source>
</evidence>
<reference evidence="2 3" key="1">
    <citation type="submission" date="2022-09" db="EMBL/GenBank/DDBJ databases">
        <authorList>
            <person name="Palmer J.M."/>
        </authorList>
    </citation>
    <scope>NUCLEOTIDE SEQUENCE [LARGE SCALE GENOMIC DNA]</scope>
    <source>
        <strain evidence="2 3">DSM 7382</strain>
    </source>
</reference>
<feature type="compositionally biased region" description="Low complexity" evidence="1">
    <location>
        <begin position="63"/>
        <end position="72"/>
    </location>
</feature>
<feature type="region of interest" description="Disordered" evidence="1">
    <location>
        <begin position="63"/>
        <end position="110"/>
    </location>
</feature>
<dbReference type="AlphaFoldDB" id="A0AAW0G5E0"/>
<comment type="caution">
    <text evidence="2">The sequence shown here is derived from an EMBL/GenBank/DDBJ whole genome shotgun (WGS) entry which is preliminary data.</text>
</comment>
<sequence>MEGSEKGKCGDELGSSLACVEGYAPLRRRFFALRSLPSSGERDRRAIHLAPSDEDLNHLLLSPHFPPLLSSRPPTPQAARSLSPLSSRPPRRLSRVKRADLIDIHHGGHE</sequence>
<gene>
    <name evidence="2" type="ORF">QCA50_010347</name>
</gene>
<proteinExistence type="predicted"/>
<organism evidence="2 3">
    <name type="scientific">Cerrena zonata</name>
    <dbReference type="NCBI Taxonomy" id="2478898"/>
    <lineage>
        <taxon>Eukaryota</taxon>
        <taxon>Fungi</taxon>
        <taxon>Dikarya</taxon>
        <taxon>Basidiomycota</taxon>
        <taxon>Agaricomycotina</taxon>
        <taxon>Agaricomycetes</taxon>
        <taxon>Polyporales</taxon>
        <taxon>Cerrenaceae</taxon>
        <taxon>Cerrena</taxon>
    </lineage>
</organism>
<dbReference type="Proteomes" id="UP001385951">
    <property type="component" value="Unassembled WGS sequence"/>
</dbReference>
<accession>A0AAW0G5E0</accession>